<dbReference type="Proteomes" id="UP001056012">
    <property type="component" value="Chromosome 5"/>
</dbReference>
<dbReference type="GO" id="GO:0046982">
    <property type="term" value="F:protein heterodimerization activity"/>
    <property type="evidence" value="ECO:0007669"/>
    <property type="project" value="InterPro"/>
</dbReference>
<dbReference type="AlphaFoldDB" id="A0A9Q9DVP2"/>
<dbReference type="InterPro" id="IPR009072">
    <property type="entry name" value="Histone-fold"/>
</dbReference>
<dbReference type="PANTHER" id="PTHR12264:SF21">
    <property type="entry name" value="TRANSCRIPTION INITIATION FACTOR TFIID SUBUNIT 12"/>
    <property type="match status" value="1"/>
</dbReference>
<reference evidence="8" key="1">
    <citation type="submission" date="2021-12" db="EMBL/GenBank/DDBJ databases">
        <title>Curvularia clavata genome.</title>
        <authorList>
            <person name="Cao Y."/>
        </authorList>
    </citation>
    <scope>NUCLEOTIDE SEQUENCE</scope>
    <source>
        <strain evidence="8">Yc1106</strain>
    </source>
</reference>
<evidence type="ECO:0000313" key="8">
    <source>
        <dbReference type="EMBL" id="USP80064.1"/>
    </source>
</evidence>
<evidence type="ECO:0000256" key="1">
    <source>
        <dbReference type="ARBA" id="ARBA00004123"/>
    </source>
</evidence>
<feature type="compositionally biased region" description="Low complexity" evidence="6">
    <location>
        <begin position="333"/>
        <end position="382"/>
    </location>
</feature>
<dbReference type="PANTHER" id="PTHR12264">
    <property type="entry name" value="TRANSCRIPTION INITIATION FACTOR TFIID SUBUNIT 12"/>
    <property type="match status" value="1"/>
</dbReference>
<evidence type="ECO:0000256" key="5">
    <source>
        <dbReference type="ARBA" id="ARBA00023242"/>
    </source>
</evidence>
<feature type="compositionally biased region" description="Low complexity" evidence="6">
    <location>
        <begin position="89"/>
        <end position="111"/>
    </location>
</feature>
<dbReference type="Gene3D" id="1.10.20.10">
    <property type="entry name" value="Histone, subunit A"/>
    <property type="match status" value="1"/>
</dbReference>
<dbReference type="GO" id="GO:0017025">
    <property type="term" value="F:TBP-class protein binding"/>
    <property type="evidence" value="ECO:0007669"/>
    <property type="project" value="TreeGrafter"/>
</dbReference>
<dbReference type="SUPFAM" id="SSF47113">
    <property type="entry name" value="Histone-fold"/>
    <property type="match status" value="1"/>
</dbReference>
<dbReference type="VEuPathDB" id="FungiDB:yc1106_07338"/>
<gene>
    <name evidence="8" type="ORF">yc1106_07338</name>
</gene>
<organism evidence="8 9">
    <name type="scientific">Curvularia clavata</name>
    <dbReference type="NCBI Taxonomy" id="95742"/>
    <lineage>
        <taxon>Eukaryota</taxon>
        <taxon>Fungi</taxon>
        <taxon>Dikarya</taxon>
        <taxon>Ascomycota</taxon>
        <taxon>Pezizomycotina</taxon>
        <taxon>Dothideomycetes</taxon>
        <taxon>Pleosporomycetidae</taxon>
        <taxon>Pleosporales</taxon>
        <taxon>Pleosporineae</taxon>
        <taxon>Pleosporaceae</taxon>
        <taxon>Curvularia</taxon>
    </lineage>
</organism>
<dbReference type="GO" id="GO:0000124">
    <property type="term" value="C:SAGA complex"/>
    <property type="evidence" value="ECO:0007669"/>
    <property type="project" value="InterPro"/>
</dbReference>
<keyword evidence="3" id="KW-0805">Transcription regulation</keyword>
<feature type="region of interest" description="Disordered" evidence="6">
    <location>
        <begin position="1"/>
        <end position="25"/>
    </location>
</feature>
<dbReference type="GO" id="GO:0005669">
    <property type="term" value="C:transcription factor TFIID complex"/>
    <property type="evidence" value="ECO:0007669"/>
    <property type="project" value="InterPro"/>
</dbReference>
<feature type="region of interest" description="Disordered" evidence="6">
    <location>
        <begin position="83"/>
        <end position="121"/>
    </location>
</feature>
<feature type="compositionally biased region" description="Low complexity" evidence="6">
    <location>
        <begin position="282"/>
        <end position="293"/>
    </location>
</feature>
<comment type="similarity">
    <text evidence="2">Belongs to the TAF12 family.</text>
</comment>
<feature type="compositionally biased region" description="Low complexity" evidence="6">
    <location>
        <begin position="1"/>
        <end position="20"/>
    </location>
</feature>
<evidence type="ECO:0000313" key="9">
    <source>
        <dbReference type="Proteomes" id="UP001056012"/>
    </source>
</evidence>
<evidence type="ECO:0000256" key="3">
    <source>
        <dbReference type="ARBA" id="ARBA00023015"/>
    </source>
</evidence>
<dbReference type="GO" id="GO:0003677">
    <property type="term" value="F:DNA binding"/>
    <property type="evidence" value="ECO:0007669"/>
    <property type="project" value="TreeGrafter"/>
</dbReference>
<protein>
    <recommendedName>
        <fullName evidence="7">Transcription initiation factor TFIID subunit 12 domain-containing protein</fullName>
    </recommendedName>
</protein>
<feature type="compositionally biased region" description="Low complexity" evidence="6">
    <location>
        <begin position="134"/>
        <end position="151"/>
    </location>
</feature>
<name>A0A9Q9DVP2_CURCL</name>
<evidence type="ECO:0000259" key="7">
    <source>
        <dbReference type="Pfam" id="PF03847"/>
    </source>
</evidence>
<feature type="region of interest" description="Disordered" evidence="6">
    <location>
        <begin position="248"/>
        <end position="541"/>
    </location>
</feature>
<feature type="compositionally biased region" description="Low complexity" evidence="6">
    <location>
        <begin position="260"/>
        <end position="274"/>
    </location>
</feature>
<feature type="compositionally biased region" description="Low complexity" evidence="6">
    <location>
        <begin position="398"/>
        <end position="417"/>
    </location>
</feature>
<accession>A0A9Q9DVP2</accession>
<evidence type="ECO:0000256" key="2">
    <source>
        <dbReference type="ARBA" id="ARBA00007530"/>
    </source>
</evidence>
<dbReference type="InterPro" id="IPR003228">
    <property type="entry name" value="TFIID_TAF12_dom"/>
</dbReference>
<dbReference type="OrthoDB" id="2193432at2759"/>
<dbReference type="EMBL" id="CP089278">
    <property type="protein sequence ID" value="USP80064.1"/>
    <property type="molecule type" value="Genomic_DNA"/>
</dbReference>
<keyword evidence="5" id="KW-0539">Nucleus</keyword>
<feature type="compositionally biased region" description="Polar residues" evidence="6">
    <location>
        <begin position="455"/>
        <end position="470"/>
    </location>
</feature>
<feature type="region of interest" description="Disordered" evidence="6">
    <location>
        <begin position="132"/>
        <end position="151"/>
    </location>
</feature>
<dbReference type="GO" id="GO:0051123">
    <property type="term" value="P:RNA polymerase II preinitiation complex assembly"/>
    <property type="evidence" value="ECO:0007669"/>
    <property type="project" value="TreeGrafter"/>
</dbReference>
<dbReference type="InterPro" id="IPR037794">
    <property type="entry name" value="TAF12"/>
</dbReference>
<keyword evidence="9" id="KW-1185">Reference proteome</keyword>
<dbReference type="CDD" id="cd07981">
    <property type="entry name" value="HFD_TAF12"/>
    <property type="match status" value="1"/>
</dbReference>
<proteinExistence type="inferred from homology"/>
<sequence length="677" mass="75482">MSDSQPQQPQQQPTGGQQQQLLRPDDILKLQCLPEDEKQKYRLIMQNSWNICNQHPQGSPENTNARQKLMEWSQKFIARERQYRAKMKAQQQQGNQNQGQAGQSNAAGQQNPNPVKPEGGQARVENTAGAVNHQPQGQQPSNQGQNQGRGQVDPAIVKHVQEFPMQGPLTGPSPGTPEYEVKLKEYRTGYLNMLAKQSSLSENRKKIIQQLSERQSNGQELPQDLLALKAKIEKEHANIKHQVDKFRALQKQWREEREQNSQGQAQTQGQNSAQSPPPPPQQQQQQTSQQQSQPQPPQRQPSQPNVPAQPQIKEEPQIKIEGGQPPQQPPQQQPSSQPQYNVQGNQGNQQQPPQQQQQQHNQQMPPSLPQQQQPQQQPQQQQPRPPPAHAQTMPPNQMPQFAQQGQQQNFHPQQRPQINPMQANAHQQSNSPHPQSATGTGPPVPLSHQAAVSAANRSYTDPQRTNTPMQPGQGGNFGSREREQLNNPKMPIPRHLNVTSPQAVHMGQSRPTMSGPTNGAPGPMGQPVIPRPPPFQLEGDGDRVLSKRKLDELVRQVTGGSEEALTPEVEEVNPTIPSYSCCRTCTDIILTQAVLQLADDFVDNVISNACKLSKLRDSPQLDIRDIQVILERNYNIRIPGYASDEVRTVRKIVPAQGWASKMNAVNAAKVMGGKTDF</sequence>
<evidence type="ECO:0000256" key="6">
    <source>
        <dbReference type="SAM" id="MobiDB-lite"/>
    </source>
</evidence>
<evidence type="ECO:0000256" key="4">
    <source>
        <dbReference type="ARBA" id="ARBA00023163"/>
    </source>
</evidence>
<comment type="subcellular location">
    <subcellularLocation>
        <location evidence="1">Nucleus</location>
    </subcellularLocation>
</comment>
<feature type="compositionally biased region" description="Basic and acidic residues" evidence="6">
    <location>
        <begin position="248"/>
        <end position="259"/>
    </location>
</feature>
<keyword evidence="4" id="KW-0804">Transcription</keyword>
<feature type="compositionally biased region" description="Polar residues" evidence="6">
    <location>
        <begin position="419"/>
        <end position="439"/>
    </location>
</feature>
<dbReference type="Pfam" id="PF03847">
    <property type="entry name" value="TFIID_20kDa"/>
    <property type="match status" value="1"/>
</dbReference>
<feature type="domain" description="Transcription initiation factor TFIID subunit 12" evidence="7">
    <location>
        <begin position="594"/>
        <end position="636"/>
    </location>
</feature>